<dbReference type="InterPro" id="IPR009080">
    <property type="entry name" value="tRNAsynth_Ia_anticodon-bd"/>
</dbReference>
<dbReference type="InterPro" id="IPR015413">
    <property type="entry name" value="Methionyl/Leucyl_tRNA_Synth"/>
</dbReference>
<dbReference type="GO" id="GO:0005524">
    <property type="term" value="F:ATP binding"/>
    <property type="evidence" value="ECO:0007669"/>
    <property type="project" value="UniProtKB-KW"/>
</dbReference>
<name>A0A1G2QIN6_9BACT</name>
<dbReference type="GO" id="GO:0006431">
    <property type="term" value="P:methionyl-tRNA aminoacylation"/>
    <property type="evidence" value="ECO:0007669"/>
    <property type="project" value="InterPro"/>
</dbReference>
<dbReference type="STRING" id="1802439.A2589_03765"/>
<dbReference type="FunFam" id="2.170.220.10:FF:000003">
    <property type="entry name" value="Methionine--tRNA ligase"/>
    <property type="match status" value="1"/>
</dbReference>
<dbReference type="SUPFAM" id="SSF47323">
    <property type="entry name" value="Anticodon-binding domain of a subclass of class I aminoacyl-tRNA synthetases"/>
    <property type="match status" value="1"/>
</dbReference>
<dbReference type="EC" id="6.1.1.10" evidence="2"/>
<dbReference type="Gene3D" id="1.10.730.10">
    <property type="entry name" value="Isoleucyl-tRNA Synthetase, Domain 1"/>
    <property type="match status" value="1"/>
</dbReference>
<keyword evidence="6 10" id="KW-0067">ATP-binding</keyword>
<evidence type="ECO:0000256" key="2">
    <source>
        <dbReference type="ARBA" id="ARBA00012838"/>
    </source>
</evidence>
<dbReference type="GO" id="GO:0004825">
    <property type="term" value="F:methionine-tRNA ligase activity"/>
    <property type="evidence" value="ECO:0007669"/>
    <property type="project" value="UniProtKB-EC"/>
</dbReference>
<evidence type="ECO:0000256" key="3">
    <source>
        <dbReference type="ARBA" id="ARBA00018753"/>
    </source>
</evidence>
<evidence type="ECO:0000256" key="8">
    <source>
        <dbReference type="ARBA" id="ARBA00023146"/>
    </source>
</evidence>
<comment type="caution">
    <text evidence="12">The sequence shown here is derived from an EMBL/GenBank/DDBJ whole genome shotgun (WGS) entry which is preliminary data.</text>
</comment>
<evidence type="ECO:0000256" key="6">
    <source>
        <dbReference type="ARBA" id="ARBA00022840"/>
    </source>
</evidence>
<comment type="function">
    <text evidence="1">Is required not only for elongation of protein synthesis but also for the initiation of all mRNA translation through initiator tRNA(fMet) aminoacylation.</text>
</comment>
<keyword evidence="7 10" id="KW-0648">Protein biosynthesis</keyword>
<evidence type="ECO:0000256" key="10">
    <source>
        <dbReference type="RuleBase" id="RU363039"/>
    </source>
</evidence>
<dbReference type="EMBL" id="MHTK01000001">
    <property type="protein sequence ID" value="OHA60253.1"/>
    <property type="molecule type" value="Genomic_DNA"/>
</dbReference>
<dbReference type="NCBIfam" id="TIGR00398">
    <property type="entry name" value="metG"/>
    <property type="match status" value="1"/>
</dbReference>
<proteinExistence type="inferred from homology"/>
<dbReference type="Gene3D" id="2.170.220.10">
    <property type="match status" value="1"/>
</dbReference>
<evidence type="ECO:0000256" key="5">
    <source>
        <dbReference type="ARBA" id="ARBA00022741"/>
    </source>
</evidence>
<gene>
    <name evidence="12" type="ORF">A2589_03765</name>
</gene>
<evidence type="ECO:0000256" key="1">
    <source>
        <dbReference type="ARBA" id="ARBA00003314"/>
    </source>
</evidence>
<dbReference type="CDD" id="cd00814">
    <property type="entry name" value="MetRS_core"/>
    <property type="match status" value="1"/>
</dbReference>
<sequence length="488" mass="54888">MSTKGFYITTTLPYVNAEPHIGFAMEIIRADIIVRYRKLKGQPVFFNTGTDEHGQKIYEKALASGEEVQVYVDRLAASFKDLISLLNIWPEVHFTRTTDPAHIEAAQEFWRRCDQRGYIYKKAYETKYCVGCELAKTDSELVEGRCPIHPDREVERQSEENYFFKFSALADKLHQLYEERPDFVLPDFRFNEIKSFLAGGLQDFSISRLKAKMPWGIPVPGDDDHVLYVWFDALVNYVSALGWPARRSLGGGGPASEEGEFEKWWPVVQYAGKDNLRQQAAMWQAMLMAAGLPPSRQIIINGFINAADGQKMSKSVGNTVSPVDLVTRFGTDGLRYYVARHISDFEDHDFSLEKMSEAYNAGLANGLGNLLSRVMKMAATHLESPVPPVARELPTDYEEALANFRINRATDIVWEHIARLDRQIQSTEPFKLIKTDPEAAKAIIAELVSGLALIGYMLEPIMPATAATISNLVAKNAMPATGLFARLD</sequence>
<dbReference type="SUPFAM" id="SSF52374">
    <property type="entry name" value="Nucleotidylyl transferase"/>
    <property type="match status" value="1"/>
</dbReference>
<dbReference type="InterPro" id="IPR023457">
    <property type="entry name" value="Met-tRNA_synth_2"/>
</dbReference>
<dbReference type="Proteomes" id="UP000177838">
    <property type="component" value="Unassembled WGS sequence"/>
</dbReference>
<dbReference type="InterPro" id="IPR014758">
    <property type="entry name" value="Met-tRNA_synth"/>
</dbReference>
<dbReference type="PRINTS" id="PR01041">
    <property type="entry name" value="TRNASYNTHMET"/>
</dbReference>
<dbReference type="Pfam" id="PF09334">
    <property type="entry name" value="tRNA-synt_1g"/>
    <property type="match status" value="2"/>
</dbReference>
<dbReference type="InterPro" id="IPR014729">
    <property type="entry name" value="Rossmann-like_a/b/a_fold"/>
</dbReference>
<evidence type="ECO:0000256" key="7">
    <source>
        <dbReference type="ARBA" id="ARBA00022917"/>
    </source>
</evidence>
<dbReference type="Gene3D" id="3.40.50.620">
    <property type="entry name" value="HUPs"/>
    <property type="match status" value="1"/>
</dbReference>
<evidence type="ECO:0000313" key="12">
    <source>
        <dbReference type="EMBL" id="OHA60253.1"/>
    </source>
</evidence>
<dbReference type="InterPro" id="IPR033911">
    <property type="entry name" value="MetRS_core"/>
</dbReference>
<reference evidence="12 13" key="1">
    <citation type="journal article" date="2016" name="Nat. Commun.">
        <title>Thousands of microbial genomes shed light on interconnected biogeochemical processes in an aquifer system.</title>
        <authorList>
            <person name="Anantharaman K."/>
            <person name="Brown C.T."/>
            <person name="Hug L.A."/>
            <person name="Sharon I."/>
            <person name="Castelle C.J."/>
            <person name="Probst A.J."/>
            <person name="Thomas B.C."/>
            <person name="Singh A."/>
            <person name="Wilkins M.J."/>
            <person name="Karaoz U."/>
            <person name="Brodie E.L."/>
            <person name="Williams K.H."/>
            <person name="Hubbard S.S."/>
            <person name="Banfield J.F."/>
        </authorList>
    </citation>
    <scope>NUCLEOTIDE SEQUENCE [LARGE SCALE GENOMIC DNA]</scope>
</reference>
<evidence type="ECO:0000313" key="13">
    <source>
        <dbReference type="Proteomes" id="UP000177838"/>
    </source>
</evidence>
<dbReference type="PANTHER" id="PTHR43326:SF1">
    <property type="entry name" value="METHIONINE--TRNA LIGASE, MITOCHONDRIAL"/>
    <property type="match status" value="1"/>
</dbReference>
<evidence type="ECO:0000256" key="9">
    <source>
        <dbReference type="ARBA" id="ARBA00030904"/>
    </source>
</evidence>
<feature type="domain" description="Methionyl/Leucyl tRNA synthetase" evidence="11">
    <location>
        <begin position="155"/>
        <end position="375"/>
    </location>
</feature>
<keyword evidence="4 10" id="KW-0436">Ligase</keyword>
<dbReference type="PANTHER" id="PTHR43326">
    <property type="entry name" value="METHIONYL-TRNA SYNTHETASE"/>
    <property type="match status" value="1"/>
</dbReference>
<accession>A0A1G2QIN6</accession>
<evidence type="ECO:0000259" key="11">
    <source>
        <dbReference type="Pfam" id="PF09334"/>
    </source>
</evidence>
<protein>
    <recommendedName>
        <fullName evidence="3">Methionine--tRNA ligase</fullName>
        <ecNumber evidence="2">6.1.1.10</ecNumber>
    </recommendedName>
    <alternativeName>
        <fullName evidence="9">Methionyl-tRNA synthetase</fullName>
    </alternativeName>
</protein>
<comment type="similarity">
    <text evidence="10">Belongs to the class-I aminoacyl-tRNA synthetase family.</text>
</comment>
<feature type="domain" description="Methionyl/Leucyl tRNA synthetase" evidence="11">
    <location>
        <begin position="7"/>
        <end position="148"/>
    </location>
</feature>
<keyword evidence="8 10" id="KW-0030">Aminoacyl-tRNA synthetase</keyword>
<evidence type="ECO:0000256" key="4">
    <source>
        <dbReference type="ARBA" id="ARBA00022598"/>
    </source>
</evidence>
<dbReference type="AlphaFoldDB" id="A0A1G2QIN6"/>
<keyword evidence="5 10" id="KW-0547">Nucleotide-binding</keyword>
<organism evidence="12 13">
    <name type="scientific">Candidatus Vogelbacteria bacterium RIFOXYD1_FULL_46_19</name>
    <dbReference type="NCBI Taxonomy" id="1802439"/>
    <lineage>
        <taxon>Bacteria</taxon>
        <taxon>Candidatus Vogeliibacteriota</taxon>
    </lineage>
</organism>